<feature type="domain" description="Gingipain propeptide" evidence="1">
    <location>
        <begin position="37"/>
        <end position="119"/>
    </location>
</feature>
<dbReference type="EMBL" id="UINC01090860">
    <property type="protein sequence ID" value="SVC43167.1"/>
    <property type="molecule type" value="Genomic_DNA"/>
</dbReference>
<dbReference type="InterPro" id="IPR012600">
    <property type="entry name" value="Propeptide_C25"/>
</dbReference>
<organism evidence="2">
    <name type="scientific">marine metagenome</name>
    <dbReference type="NCBI Taxonomy" id="408172"/>
    <lineage>
        <taxon>unclassified sequences</taxon>
        <taxon>metagenomes</taxon>
        <taxon>ecological metagenomes</taxon>
    </lineage>
</organism>
<dbReference type="InterPro" id="IPR038490">
    <property type="entry name" value="Gingipain_propep_sf"/>
</dbReference>
<proteinExistence type="predicted"/>
<protein>
    <recommendedName>
        <fullName evidence="1">Gingipain propeptide domain-containing protein</fullName>
    </recommendedName>
</protein>
<evidence type="ECO:0000259" key="1">
    <source>
        <dbReference type="Pfam" id="PF08126"/>
    </source>
</evidence>
<reference evidence="2" key="1">
    <citation type="submission" date="2018-05" db="EMBL/GenBank/DDBJ databases">
        <authorList>
            <person name="Lanie J.A."/>
            <person name="Ng W.-L."/>
            <person name="Kazmierczak K.M."/>
            <person name="Andrzejewski T.M."/>
            <person name="Davidsen T.M."/>
            <person name="Wayne K.J."/>
            <person name="Tettelin H."/>
            <person name="Glass J.I."/>
            <person name="Rusch D."/>
            <person name="Podicherti R."/>
            <person name="Tsui H.-C.T."/>
            <person name="Winkler M.E."/>
        </authorList>
    </citation>
    <scope>NUCLEOTIDE SEQUENCE</scope>
</reference>
<name>A0A382M637_9ZZZZ</name>
<sequence length="132" mass="14510">MFRILILSIFYVCSLPAAVGDNSVTEDSGFTYSLKENGNGTVRYLTPEYSLQSVIDEDGNTYKRPSLLNASQISDPGQPDLPSSSTFIAIDPAKTYSVNVNIISSRFTDDIEILPKNSWENDAEISFSKGEV</sequence>
<dbReference type="Pfam" id="PF08126">
    <property type="entry name" value="Propeptide_C25"/>
    <property type="match status" value="1"/>
</dbReference>
<dbReference type="AlphaFoldDB" id="A0A382M637"/>
<feature type="non-terminal residue" evidence="2">
    <location>
        <position position="132"/>
    </location>
</feature>
<dbReference type="GO" id="GO:0004197">
    <property type="term" value="F:cysteine-type endopeptidase activity"/>
    <property type="evidence" value="ECO:0007669"/>
    <property type="project" value="InterPro"/>
</dbReference>
<accession>A0A382M637</accession>
<evidence type="ECO:0000313" key="2">
    <source>
        <dbReference type="EMBL" id="SVC43167.1"/>
    </source>
</evidence>
<gene>
    <name evidence="2" type="ORF">METZ01_LOCUS296021</name>
</gene>
<dbReference type="Gene3D" id="2.60.40.3800">
    <property type="match status" value="1"/>
</dbReference>